<dbReference type="AlphaFoldDB" id="A0A3E2U893"/>
<keyword evidence="1" id="KW-1133">Transmembrane helix</keyword>
<sequence length="84" mass="9266">MRRQRPGHRILSFHHRGLLLLAVAVAVMLFFLYGCMAGAAYSPRGRLVFIPLAQVSGSSTTSFFSAFIWKNRSCPPHGTMCGPI</sequence>
<accession>A0A3E2U893</accession>
<keyword evidence="1" id="KW-0812">Transmembrane</keyword>
<reference evidence="2 3" key="1">
    <citation type="submission" date="2018-08" db="EMBL/GenBank/DDBJ databases">
        <title>A genome reference for cultivated species of the human gut microbiota.</title>
        <authorList>
            <person name="Zou Y."/>
            <person name="Xue W."/>
            <person name="Luo G."/>
        </authorList>
    </citation>
    <scope>NUCLEOTIDE SEQUENCE [LARGE SCALE GENOMIC DNA]</scope>
    <source>
        <strain evidence="2 3">AF32-8AC</strain>
    </source>
</reference>
<organism evidence="2 3">
    <name type="scientific">Faecalibacterium prausnitzii</name>
    <dbReference type="NCBI Taxonomy" id="853"/>
    <lineage>
        <taxon>Bacteria</taxon>
        <taxon>Bacillati</taxon>
        <taxon>Bacillota</taxon>
        <taxon>Clostridia</taxon>
        <taxon>Eubacteriales</taxon>
        <taxon>Oscillospiraceae</taxon>
        <taxon>Faecalibacterium</taxon>
    </lineage>
</organism>
<evidence type="ECO:0000313" key="3">
    <source>
        <dbReference type="Proteomes" id="UP000260991"/>
    </source>
</evidence>
<name>A0A3E2U893_9FIRM</name>
<dbReference type="EMBL" id="QVER01000004">
    <property type="protein sequence ID" value="RGB92436.1"/>
    <property type="molecule type" value="Genomic_DNA"/>
</dbReference>
<dbReference type="Proteomes" id="UP000260991">
    <property type="component" value="Unassembled WGS sequence"/>
</dbReference>
<feature type="transmembrane region" description="Helical" evidence="1">
    <location>
        <begin position="20"/>
        <end position="41"/>
    </location>
</feature>
<evidence type="ECO:0000256" key="1">
    <source>
        <dbReference type="SAM" id="Phobius"/>
    </source>
</evidence>
<gene>
    <name evidence="2" type="ORF">DWZ46_04985</name>
</gene>
<keyword evidence="1" id="KW-0472">Membrane</keyword>
<feature type="transmembrane region" description="Helical" evidence="1">
    <location>
        <begin position="47"/>
        <end position="69"/>
    </location>
</feature>
<proteinExistence type="predicted"/>
<evidence type="ECO:0000313" key="2">
    <source>
        <dbReference type="EMBL" id="RGB92436.1"/>
    </source>
</evidence>
<dbReference type="PROSITE" id="PS51257">
    <property type="entry name" value="PROKAR_LIPOPROTEIN"/>
    <property type="match status" value="1"/>
</dbReference>
<comment type="caution">
    <text evidence="2">The sequence shown here is derived from an EMBL/GenBank/DDBJ whole genome shotgun (WGS) entry which is preliminary data.</text>
</comment>
<protein>
    <submittedName>
        <fullName evidence="2">Uncharacterized protein</fullName>
    </submittedName>
</protein>